<dbReference type="PANTHER" id="PTHR30506">
    <property type="entry name" value="INNER MEMBRANE PROTEIN"/>
    <property type="match status" value="1"/>
</dbReference>
<protein>
    <recommendedName>
        <fullName evidence="7">Glycine transporter domain-containing protein</fullName>
    </recommendedName>
</protein>
<accession>A0A7S0I4Q6</accession>
<comment type="subcellular location">
    <subcellularLocation>
        <location evidence="1">Cell membrane</location>
        <topology evidence="1">Multi-pass membrane protein</topology>
    </subcellularLocation>
</comment>
<proteinExistence type="predicted"/>
<sequence length="304" mass="32981">MVVLHPLPLLQLRGGLIPTMSESAIDSPITTAALFLGTFASAISGCISAGTKEMDLIGCIVVALVTALGGGTMRDILLGRPVYWRYAPNRIHLHIVIYTSACTFLVWPAIVARGFKDTHLAFLWSDALAMAASTVIGTHIGLKSSNNWLIGILAGMCTATFGGIGRDLLCQEPPRALYAERSMYATPAVVGAVAYTLLQLGHADLLFPDWVLLVVPFALTLSLRAAAWTYRLALPHWARKRPSVFSFSKKEIFEVKMKNDKIGEPEVATPKQLLQKVKNVQFPNLKKLLHGPGPKQLAEPIMAA</sequence>
<reference evidence="8" key="1">
    <citation type="submission" date="2021-01" db="EMBL/GenBank/DDBJ databases">
        <authorList>
            <person name="Corre E."/>
            <person name="Pelletier E."/>
            <person name="Niang G."/>
            <person name="Scheremetjew M."/>
            <person name="Finn R."/>
            <person name="Kale V."/>
            <person name="Holt S."/>
            <person name="Cochrane G."/>
            <person name="Meng A."/>
            <person name="Brown T."/>
            <person name="Cohen L."/>
        </authorList>
    </citation>
    <scope>NUCLEOTIDE SEQUENCE</scope>
    <source>
        <strain evidence="8">CCMP1374</strain>
    </source>
</reference>
<dbReference type="Pfam" id="PF03458">
    <property type="entry name" value="Gly_transporter"/>
    <property type="match status" value="2"/>
</dbReference>
<evidence type="ECO:0000256" key="2">
    <source>
        <dbReference type="ARBA" id="ARBA00022475"/>
    </source>
</evidence>
<feature type="transmembrane region" description="Helical" evidence="6">
    <location>
        <begin position="181"/>
        <end position="198"/>
    </location>
</feature>
<evidence type="ECO:0000256" key="6">
    <source>
        <dbReference type="SAM" id="Phobius"/>
    </source>
</evidence>
<dbReference type="EMBL" id="HBEP01036335">
    <property type="protein sequence ID" value="CAD8510886.1"/>
    <property type="molecule type" value="Transcribed_RNA"/>
</dbReference>
<evidence type="ECO:0000256" key="5">
    <source>
        <dbReference type="ARBA" id="ARBA00023136"/>
    </source>
</evidence>
<evidence type="ECO:0000256" key="3">
    <source>
        <dbReference type="ARBA" id="ARBA00022692"/>
    </source>
</evidence>
<dbReference type="PANTHER" id="PTHR30506:SF3">
    <property type="entry name" value="UPF0126 INNER MEMBRANE PROTEIN YADS-RELATED"/>
    <property type="match status" value="1"/>
</dbReference>
<evidence type="ECO:0000313" key="8">
    <source>
        <dbReference type="EMBL" id="CAD8510886.1"/>
    </source>
</evidence>
<evidence type="ECO:0000256" key="4">
    <source>
        <dbReference type="ARBA" id="ARBA00022989"/>
    </source>
</evidence>
<feature type="transmembrane region" description="Helical" evidence="6">
    <location>
        <begin position="91"/>
        <end position="110"/>
    </location>
</feature>
<evidence type="ECO:0000259" key="7">
    <source>
        <dbReference type="Pfam" id="PF03458"/>
    </source>
</evidence>
<feature type="transmembrane region" description="Helical" evidence="6">
    <location>
        <begin position="210"/>
        <end position="230"/>
    </location>
</feature>
<feature type="transmembrane region" description="Helical" evidence="6">
    <location>
        <begin position="54"/>
        <end position="71"/>
    </location>
</feature>
<keyword evidence="5 6" id="KW-0472">Membrane</keyword>
<gene>
    <name evidence="8" type="ORF">PANT1444_LOCUS20566</name>
</gene>
<name>A0A7S0I4Q6_9EUKA</name>
<feature type="transmembrane region" description="Helical" evidence="6">
    <location>
        <begin position="122"/>
        <end position="142"/>
    </location>
</feature>
<feature type="domain" description="Glycine transporter" evidence="7">
    <location>
        <begin position="124"/>
        <end position="198"/>
    </location>
</feature>
<keyword evidence="3 6" id="KW-0812">Transmembrane</keyword>
<feature type="domain" description="Glycine transporter" evidence="7">
    <location>
        <begin position="35"/>
        <end position="107"/>
    </location>
</feature>
<evidence type="ECO:0000256" key="1">
    <source>
        <dbReference type="ARBA" id="ARBA00004651"/>
    </source>
</evidence>
<dbReference type="GO" id="GO:0005886">
    <property type="term" value="C:plasma membrane"/>
    <property type="evidence" value="ECO:0007669"/>
    <property type="project" value="UniProtKB-SubCell"/>
</dbReference>
<dbReference type="InterPro" id="IPR005115">
    <property type="entry name" value="Gly_transporter"/>
</dbReference>
<feature type="transmembrane region" description="Helical" evidence="6">
    <location>
        <begin position="29"/>
        <end position="47"/>
    </location>
</feature>
<dbReference type="AlphaFoldDB" id="A0A7S0I4Q6"/>
<organism evidence="8">
    <name type="scientific">Phaeocystis antarctica</name>
    <dbReference type="NCBI Taxonomy" id="33657"/>
    <lineage>
        <taxon>Eukaryota</taxon>
        <taxon>Haptista</taxon>
        <taxon>Haptophyta</taxon>
        <taxon>Prymnesiophyceae</taxon>
        <taxon>Phaeocystales</taxon>
        <taxon>Phaeocystaceae</taxon>
        <taxon>Phaeocystis</taxon>
    </lineage>
</organism>
<keyword evidence="4 6" id="KW-1133">Transmembrane helix</keyword>
<feature type="transmembrane region" description="Helical" evidence="6">
    <location>
        <begin position="148"/>
        <end position="169"/>
    </location>
</feature>
<keyword evidence="2" id="KW-1003">Cell membrane</keyword>